<dbReference type="Pfam" id="PF26366">
    <property type="entry name" value="DUF8094"/>
    <property type="match status" value="1"/>
</dbReference>
<dbReference type="OMA" id="AQINSEW"/>
<accession>A0A315T2I6</accession>
<evidence type="ECO:0000313" key="4">
    <source>
        <dbReference type="Proteomes" id="UP000293613"/>
    </source>
</evidence>
<gene>
    <name evidence="3" type="ORF">PG2011B_1450</name>
</gene>
<evidence type="ECO:0000256" key="1">
    <source>
        <dbReference type="SAM" id="SignalP"/>
    </source>
</evidence>
<name>A0A315T2I6_BIFAN</name>
<organism evidence="3 4">
    <name type="scientific">Bifidobacterium animalis subsp. lactis</name>
    <name type="common">Bifidobacterium lactis</name>
    <dbReference type="NCBI Taxonomy" id="302911"/>
    <lineage>
        <taxon>Bacteria</taxon>
        <taxon>Bacillati</taxon>
        <taxon>Actinomycetota</taxon>
        <taxon>Actinomycetes</taxon>
        <taxon>Bifidobacteriales</taxon>
        <taxon>Bifidobacteriaceae</taxon>
        <taxon>Bifidobacterium</taxon>
    </lineage>
</organism>
<dbReference type="RefSeq" id="WP_004219187.1">
    <property type="nucleotide sequence ID" value="NZ_CAKMAC010000016.1"/>
</dbReference>
<feature type="signal peptide" evidence="1">
    <location>
        <begin position="1"/>
        <end position="25"/>
    </location>
</feature>
<dbReference type="PROSITE" id="PS51257">
    <property type="entry name" value="PROKAR_LIPOPROTEIN"/>
    <property type="match status" value="1"/>
</dbReference>
<keyword evidence="1" id="KW-0732">Signal</keyword>
<dbReference type="GeneID" id="29696440"/>
<evidence type="ECO:0000259" key="2">
    <source>
        <dbReference type="Pfam" id="PF26366"/>
    </source>
</evidence>
<comment type="caution">
    <text evidence="3">The sequence shown here is derived from an EMBL/GenBank/DDBJ whole genome shotgun (WGS) entry which is preliminary data.</text>
</comment>
<proteinExistence type="predicted"/>
<dbReference type="InterPro" id="IPR058407">
    <property type="entry name" value="DUF8094"/>
</dbReference>
<dbReference type="EMBL" id="RSCO01000033">
    <property type="protein sequence ID" value="RYM92995.1"/>
    <property type="molecule type" value="Genomic_DNA"/>
</dbReference>
<feature type="chain" id="PRO_5043163434" description="DUF8094 domain-containing protein" evidence="1">
    <location>
        <begin position="26"/>
        <end position="336"/>
    </location>
</feature>
<reference evidence="3 4" key="1">
    <citation type="journal article" date="2019" name="Appl. Environ. Microbiol.">
        <title>Dissecting the evolutionary development of the Bifidobacterium animalis species through comparative genomics analyses.</title>
        <authorList>
            <person name="Lugli G.A."/>
            <person name="Mancino W."/>
            <person name="Milani C."/>
            <person name="Duranti S."/>
            <person name="Mancabelli L."/>
            <person name="Napoli S."/>
            <person name="Mangifesta M."/>
            <person name="Viappiani A."/>
            <person name="Anzalone R."/>
            <person name="Longhi G."/>
            <person name="van Sinderen D."/>
            <person name="Ventura M."/>
            <person name="Turroni F."/>
        </authorList>
    </citation>
    <scope>NUCLEOTIDE SEQUENCE [LARGE SCALE GENOMIC DNA]</scope>
    <source>
        <strain evidence="3 4">2011B</strain>
    </source>
</reference>
<protein>
    <recommendedName>
        <fullName evidence="2">DUF8094 domain-containing protein</fullName>
    </recommendedName>
</protein>
<dbReference type="AlphaFoldDB" id="A0A315T2I6"/>
<dbReference type="Proteomes" id="UP000293613">
    <property type="component" value="Unassembled WGS sequence"/>
</dbReference>
<evidence type="ECO:0000313" key="3">
    <source>
        <dbReference type="EMBL" id="RYM92995.1"/>
    </source>
</evidence>
<feature type="domain" description="DUF8094" evidence="2">
    <location>
        <begin position="56"/>
        <end position="324"/>
    </location>
</feature>
<sequence>MNTRRKAVSLGAAGLALCMCVTLGACEGQLPEPVQATASASASPNLTTEQEKAIRKQLLEAIEQCNNAKSADGLDRAMSGPELEIRRSELAVAQKTGNLDPKTDIPDAITQTIIPTDSGWPRSVFTITTTTQDQQSKRLLVFDQESARQNYKLWGVARLFQGVQMPKFTVPQIGAQMGTDNDDNLKMTPKEAVKRYADVLQNGDKSQYAGDFDNDYLRQELATLSQTVQQGMERNKGTQTQTFEPVDGQMRIMRAADGGDLVVAQINSVWTRAAGEGRESQPASDSEKALFGDAKATSTMRVTYVNVVALYIPSAKANAKITAVGAERQPVKVEAI</sequence>